<evidence type="ECO:0000313" key="5">
    <source>
        <dbReference type="Proteomes" id="UP000827092"/>
    </source>
</evidence>
<dbReference type="GO" id="GO:0012505">
    <property type="term" value="C:endomembrane system"/>
    <property type="evidence" value="ECO:0007669"/>
    <property type="project" value="UniProtKB-SubCell"/>
</dbReference>
<dbReference type="AlphaFoldDB" id="A0AAV6TXR3"/>
<evidence type="ECO:0000256" key="1">
    <source>
        <dbReference type="ARBA" id="ARBA00004184"/>
    </source>
</evidence>
<dbReference type="Proteomes" id="UP000827092">
    <property type="component" value="Unassembled WGS sequence"/>
</dbReference>
<dbReference type="PANTHER" id="PTHR13524">
    <property type="entry name" value="MYOTUBULARIN-RELATED"/>
    <property type="match status" value="1"/>
</dbReference>
<proteinExistence type="inferred from homology"/>
<dbReference type="PROSITE" id="PS50056">
    <property type="entry name" value="TYR_PHOSPHATASE_2"/>
    <property type="match status" value="1"/>
</dbReference>
<dbReference type="Gene3D" id="3.90.190.10">
    <property type="entry name" value="Protein tyrosine phosphatase superfamily"/>
    <property type="match status" value="1"/>
</dbReference>
<accession>A0AAV6TXR3</accession>
<dbReference type="GO" id="GO:0005737">
    <property type="term" value="C:cytoplasm"/>
    <property type="evidence" value="ECO:0007669"/>
    <property type="project" value="UniProtKB-ARBA"/>
</dbReference>
<dbReference type="InterPro" id="IPR010569">
    <property type="entry name" value="Myotubularin-like_Pase_dom"/>
</dbReference>
<feature type="domain" description="Tyrosine specific protein phosphatases" evidence="3">
    <location>
        <begin position="283"/>
        <end position="320"/>
    </location>
</feature>
<dbReference type="GO" id="GO:0004438">
    <property type="term" value="F:phosphatidylinositol-3-phosphate phosphatase activity"/>
    <property type="evidence" value="ECO:0007669"/>
    <property type="project" value="InterPro"/>
</dbReference>
<dbReference type="InterPro" id="IPR016130">
    <property type="entry name" value="Tyr_Pase_AS"/>
</dbReference>
<dbReference type="SUPFAM" id="SSF52799">
    <property type="entry name" value="(Phosphotyrosine protein) phosphatases II"/>
    <property type="match status" value="1"/>
</dbReference>
<evidence type="ECO:0000313" key="4">
    <source>
        <dbReference type="EMBL" id="KAG8176511.1"/>
    </source>
</evidence>
<evidence type="ECO:0000259" key="3">
    <source>
        <dbReference type="PROSITE" id="PS50056"/>
    </source>
</evidence>
<keyword evidence="5" id="KW-1185">Reference proteome</keyword>
<dbReference type="PROSITE" id="PS00383">
    <property type="entry name" value="TYR_PHOSPHATASE_1"/>
    <property type="match status" value="1"/>
</dbReference>
<evidence type="ECO:0000256" key="2">
    <source>
        <dbReference type="ARBA" id="ARBA00007471"/>
    </source>
</evidence>
<name>A0AAV6TXR3_9ARAC</name>
<dbReference type="InterPro" id="IPR029021">
    <property type="entry name" value="Prot-tyrosine_phosphatase-like"/>
</dbReference>
<reference evidence="4 5" key="1">
    <citation type="journal article" date="2022" name="Nat. Ecol. Evol.">
        <title>A masculinizing supergene underlies an exaggerated male reproductive morph in a spider.</title>
        <authorList>
            <person name="Hendrickx F."/>
            <person name="De Corte Z."/>
            <person name="Sonet G."/>
            <person name="Van Belleghem S.M."/>
            <person name="Kostlbacher S."/>
            <person name="Vangestel C."/>
        </authorList>
    </citation>
    <scope>NUCLEOTIDE SEQUENCE [LARGE SCALE GENOMIC DNA]</scope>
    <source>
        <strain evidence="4">W744_W776</strain>
    </source>
</reference>
<sequence>MTDITTEDIEQLLTLFAKKGQYDATRTGEQINYEIHRKCEELFEKDYICCIIDNDKGSLSPNYPSQIIVPVEEKSFLPKDVDFLNGTSCDTKGFFDALKFKEIAAKSNVARCRLRFPAPVILCKGKFVCRSSTLACGGEMLFRDMSGIFNSVATESDVYSRNSAYFTDMRSQDIKLLKELSVNYICDLMVENKKVKFGLKVSSSEKVDKENRYCEFKIVQLPYPGCEFFKKFKDSNYVAEGLKFDWEQNYVDSSLTLPSDSVASTLGIHWSSYKLWDLVKLTQNYLKLLVTYITEGTSSILIHCISGWDRTPLFISLLRMTLWADGRIHTSLSAVEMAYLTLAYDWYLFGHDLPSRLKVGEEILFFCFEFLKFISSEEFSSKKKCRERKISSNCTETALDILI</sequence>
<dbReference type="EMBL" id="JAFNEN010000871">
    <property type="protein sequence ID" value="KAG8176511.1"/>
    <property type="molecule type" value="Genomic_DNA"/>
</dbReference>
<comment type="similarity">
    <text evidence="2">Belongs to the protein-tyrosine phosphatase family. Non-receptor class myotubularin subfamily.</text>
</comment>
<dbReference type="PANTHER" id="PTHR13524:SF2">
    <property type="entry name" value="MYOTUBULARIN-RELATED PROTEIN 14"/>
    <property type="match status" value="1"/>
</dbReference>
<gene>
    <name evidence="4" type="ORF">JTE90_021804</name>
</gene>
<dbReference type="Pfam" id="PF06602">
    <property type="entry name" value="Myotub-related"/>
    <property type="match status" value="1"/>
</dbReference>
<dbReference type="InterPro" id="IPR000387">
    <property type="entry name" value="Tyr_Pase_dom"/>
</dbReference>
<dbReference type="InterPro" id="IPR039802">
    <property type="entry name" value="MTMR14"/>
</dbReference>
<protein>
    <recommendedName>
        <fullName evidence="3">Tyrosine specific protein phosphatases domain-containing protein</fullName>
    </recommendedName>
</protein>
<organism evidence="4 5">
    <name type="scientific">Oedothorax gibbosus</name>
    <dbReference type="NCBI Taxonomy" id="931172"/>
    <lineage>
        <taxon>Eukaryota</taxon>
        <taxon>Metazoa</taxon>
        <taxon>Ecdysozoa</taxon>
        <taxon>Arthropoda</taxon>
        <taxon>Chelicerata</taxon>
        <taxon>Arachnida</taxon>
        <taxon>Araneae</taxon>
        <taxon>Araneomorphae</taxon>
        <taxon>Entelegynae</taxon>
        <taxon>Araneoidea</taxon>
        <taxon>Linyphiidae</taxon>
        <taxon>Erigoninae</taxon>
        <taxon>Oedothorax</taxon>
    </lineage>
</organism>
<comment type="caution">
    <text evidence="4">The sequence shown here is derived from an EMBL/GenBank/DDBJ whole genome shotgun (WGS) entry which is preliminary data.</text>
</comment>
<comment type="subcellular location">
    <subcellularLocation>
        <location evidence="1">Endomembrane system</location>
        <topology evidence="1">Peripheral membrane protein</topology>
    </subcellularLocation>
</comment>
<feature type="non-terminal residue" evidence="4">
    <location>
        <position position="403"/>
    </location>
</feature>